<dbReference type="CDD" id="cd02146">
    <property type="entry name" value="NfsA-like"/>
    <property type="match status" value="1"/>
</dbReference>
<keyword evidence="3 5" id="KW-0288">FMN</keyword>
<keyword evidence="4 5" id="KW-0560">Oxidoreductase</keyword>
<keyword evidence="5" id="KW-0521">NADP</keyword>
<protein>
    <submittedName>
        <fullName evidence="7">NADPH-dependent oxidoreductase</fullName>
    </submittedName>
</protein>
<dbReference type="PIRSF" id="PIRSF005426">
    <property type="entry name" value="Frp"/>
    <property type="match status" value="1"/>
</dbReference>
<keyword evidence="2 5" id="KW-0285">Flavoprotein</keyword>
<evidence type="ECO:0000313" key="8">
    <source>
        <dbReference type="Proteomes" id="UP000195609"/>
    </source>
</evidence>
<dbReference type="EMBL" id="CP017065">
    <property type="protein sequence ID" value="ARY91896.1"/>
    <property type="molecule type" value="Genomic_DNA"/>
</dbReference>
<dbReference type="InterPro" id="IPR016446">
    <property type="entry name" value="Flavin_OxRdtase_Frp"/>
</dbReference>
<dbReference type="AlphaFoldDB" id="A0AAN1EZC1"/>
<accession>A0AAN1EZC1</accession>
<dbReference type="InterPro" id="IPR000415">
    <property type="entry name" value="Nitroreductase-like"/>
</dbReference>
<dbReference type="Gene3D" id="3.40.109.10">
    <property type="entry name" value="NADH Oxidase"/>
    <property type="match status" value="1"/>
</dbReference>
<evidence type="ECO:0000256" key="1">
    <source>
        <dbReference type="ARBA" id="ARBA00008366"/>
    </source>
</evidence>
<dbReference type="Pfam" id="PF00881">
    <property type="entry name" value="Nitroreductase"/>
    <property type="match status" value="1"/>
</dbReference>
<dbReference type="SUPFAM" id="SSF55469">
    <property type="entry name" value="FMN-dependent nitroreductase-like"/>
    <property type="match status" value="1"/>
</dbReference>
<dbReference type="GO" id="GO:0016491">
    <property type="term" value="F:oxidoreductase activity"/>
    <property type="evidence" value="ECO:0007669"/>
    <property type="project" value="UniProtKB-UniRule"/>
</dbReference>
<feature type="domain" description="Nitroreductase" evidence="6">
    <location>
        <begin position="24"/>
        <end position="175"/>
    </location>
</feature>
<dbReference type="RefSeq" id="WP_410055326.1">
    <property type="nucleotide sequence ID" value="NZ_CP017065.1"/>
</dbReference>
<evidence type="ECO:0000256" key="5">
    <source>
        <dbReference type="PIRNR" id="PIRNR005426"/>
    </source>
</evidence>
<dbReference type="InterPro" id="IPR029479">
    <property type="entry name" value="Nitroreductase"/>
</dbReference>
<proteinExistence type="inferred from homology"/>
<evidence type="ECO:0000259" key="6">
    <source>
        <dbReference type="Pfam" id="PF00881"/>
    </source>
</evidence>
<dbReference type="Proteomes" id="UP000195609">
    <property type="component" value="Chromosome"/>
</dbReference>
<reference evidence="7 8" key="1">
    <citation type="journal article" date="2017" name="Front. Immunol.">
        <title>Complete Genome Sequence of Lactobacillus casei LC5, a Potential Probiotics for Atopic Dermatitis.</title>
        <authorList>
            <person name="Kang J."/>
            <person name="Chung W.H."/>
            <person name="Lim T.J."/>
            <person name="Whon T.W."/>
            <person name="Lim S."/>
            <person name="Nam Y.D."/>
        </authorList>
    </citation>
    <scope>NUCLEOTIDE SEQUENCE [LARGE SCALE GENOMIC DNA]</scope>
    <source>
        <strain evidence="7 8">LC5</strain>
    </source>
</reference>
<evidence type="ECO:0000313" key="7">
    <source>
        <dbReference type="EMBL" id="ARY91896.1"/>
    </source>
</evidence>
<dbReference type="PANTHER" id="PTHR43425:SF2">
    <property type="entry name" value="OXYGEN-INSENSITIVE NADPH NITROREDUCTASE"/>
    <property type="match status" value="1"/>
</dbReference>
<comment type="similarity">
    <text evidence="1 5">Belongs to the flavin oxidoreductase frp family.</text>
</comment>
<dbReference type="PANTHER" id="PTHR43425">
    <property type="entry name" value="OXYGEN-INSENSITIVE NADPH NITROREDUCTASE"/>
    <property type="match status" value="1"/>
</dbReference>
<evidence type="ECO:0000256" key="4">
    <source>
        <dbReference type="ARBA" id="ARBA00023002"/>
    </source>
</evidence>
<name>A0AAN1EZC1_LACCA</name>
<evidence type="ECO:0000256" key="2">
    <source>
        <dbReference type="ARBA" id="ARBA00022630"/>
    </source>
</evidence>
<gene>
    <name evidence="7" type="ORF">BGL52_09085</name>
</gene>
<evidence type="ECO:0000256" key="3">
    <source>
        <dbReference type="ARBA" id="ARBA00022643"/>
    </source>
</evidence>
<organism evidence="7 8">
    <name type="scientific">Lacticaseibacillus casei</name>
    <name type="common">Lactobacillus casei</name>
    <dbReference type="NCBI Taxonomy" id="1582"/>
    <lineage>
        <taxon>Bacteria</taxon>
        <taxon>Bacillati</taxon>
        <taxon>Bacillota</taxon>
        <taxon>Bacilli</taxon>
        <taxon>Lactobacillales</taxon>
        <taxon>Lactobacillaceae</taxon>
        <taxon>Lacticaseibacillus</taxon>
    </lineage>
</organism>
<sequence>MAYALIEGVTFLTQNETIRRQLHHRSIRRFKPEHLSHQTIQTLLDVAQHTASSMYLQLFSVIHILDPKIRAKIAAMSTQTYLNGPGELFIFIADLHRVADLTKAAQQPLDRLGRMDKFLQASADATLALQNMVVAAESLGLGTVTLGSIQNDAQALIDLLHLPKYTFPLLGLAIGFPDEHPDEKPRMPESLVAFTNHYGEPEPATDAMADYNRTVHDYYATRHGNPREETYTDLAVSAATHTPAKRDDLFKVMRRQGFFPES</sequence>